<dbReference type="AlphaFoldDB" id="D1BT15"/>
<organism evidence="1 2">
    <name type="scientific">Xylanimonas cellulosilytica (strain DSM 15894 / JCM 12276 / CECT 5975 / KCTC 9989 / LMG 20990 / NBRC 107835 / XIL07)</name>
    <dbReference type="NCBI Taxonomy" id="446471"/>
    <lineage>
        <taxon>Bacteria</taxon>
        <taxon>Bacillati</taxon>
        <taxon>Actinomycetota</taxon>
        <taxon>Actinomycetes</taxon>
        <taxon>Micrococcales</taxon>
        <taxon>Promicromonosporaceae</taxon>
        <taxon>Xylanimonas</taxon>
    </lineage>
</organism>
<dbReference type="HOGENOM" id="CLU_102544_0_0_11"/>
<gene>
    <name evidence="1" type="ordered locus">Xcel_1837</name>
</gene>
<reference evidence="1 2" key="2">
    <citation type="journal article" date="2010" name="Stand. Genomic Sci.">
        <title>Complete genome sequence of Xylanimonas cellulosilytica type strain (XIL07).</title>
        <authorList>
            <person name="Foster B."/>
            <person name="Pukall R."/>
            <person name="Abt B."/>
            <person name="Nolan M."/>
            <person name="Glavina Del Rio T."/>
            <person name="Chen F."/>
            <person name="Lucas S."/>
            <person name="Tice H."/>
            <person name="Pitluck S."/>
            <person name="Cheng J.-F."/>
            <person name="Chertkov O."/>
            <person name="Brettin T."/>
            <person name="Han C."/>
            <person name="Detter J.C."/>
            <person name="Bruce D."/>
            <person name="Goodwin L."/>
            <person name="Ivanova N."/>
            <person name="Mavromatis K."/>
            <person name="Pati A."/>
            <person name="Mikhailova N."/>
            <person name="Chen A."/>
            <person name="Palaniappan K."/>
            <person name="Land M."/>
            <person name="Hauser L."/>
            <person name="Chang Y.-J."/>
            <person name="Jeffries C.D."/>
            <person name="Chain P."/>
            <person name="Rohde M."/>
            <person name="Goeker M."/>
            <person name="Bristow J."/>
            <person name="Eisen J.A."/>
            <person name="Markowitz V."/>
            <person name="Hugenholtz P."/>
            <person name="Kyrpides N.C."/>
            <person name="Klenk H.-P."/>
            <person name="Lapidus A."/>
        </authorList>
    </citation>
    <scope>NUCLEOTIDE SEQUENCE [LARGE SCALE GENOMIC DNA]</scope>
    <source>
        <strain evidence="2">DSM 15894 / CECT 5975 / LMG 20990 / XIL07</strain>
    </source>
</reference>
<evidence type="ECO:0000313" key="1">
    <source>
        <dbReference type="EMBL" id="ACZ30857.1"/>
    </source>
</evidence>
<dbReference type="EMBL" id="CP001821">
    <property type="protein sequence ID" value="ACZ30857.1"/>
    <property type="molecule type" value="Genomic_DNA"/>
</dbReference>
<dbReference type="OrthoDB" id="2168082at2"/>
<evidence type="ECO:0000313" key="2">
    <source>
        <dbReference type="Proteomes" id="UP000002255"/>
    </source>
</evidence>
<dbReference type="Proteomes" id="UP000002255">
    <property type="component" value="Chromosome"/>
</dbReference>
<proteinExistence type="predicted"/>
<dbReference type="Pfam" id="PF20046">
    <property type="entry name" value="DUF6448"/>
    <property type="match status" value="1"/>
</dbReference>
<dbReference type="STRING" id="446471.Xcel_1837"/>
<keyword evidence="2" id="KW-1185">Reference proteome</keyword>
<dbReference type="InterPro" id="IPR045613">
    <property type="entry name" value="DUF6448"/>
</dbReference>
<accession>D1BT15</accession>
<sequence length="187" mass="19704">MSLSTRLAHRPAHRLAQRLAERLVQPASAHCDTADGPVVTAGRRALAEGNVNIALKWVQKDADATVRAAFEAATAAGTDDAELAFLTGLVRLHRAGEGHEFDGIKPAGTPQPPVVTAGDVAYATGDVSGLLPLVEPAERGTVEERFARAIALRDHDVDDVVGARGAVAAYVEMIHHAVHHRLGRTPA</sequence>
<reference evidence="2" key="1">
    <citation type="submission" date="2009-11" db="EMBL/GenBank/DDBJ databases">
        <title>The complete chromosome of Xylanimonas cellulosilytica DSM 15894.</title>
        <authorList>
            <consortium name="US DOE Joint Genome Institute (JGI-PGF)"/>
            <person name="Lucas S."/>
            <person name="Copeland A."/>
            <person name="Lapidus A."/>
            <person name="Glavina del Rio T."/>
            <person name="Dalin E."/>
            <person name="Tice H."/>
            <person name="Bruce D."/>
            <person name="Goodwin L."/>
            <person name="Pitluck S."/>
            <person name="Kyrpides N."/>
            <person name="Mavromatis K."/>
            <person name="Ivanova N."/>
            <person name="Mikhailova N."/>
            <person name="Foster B."/>
            <person name="Clum A."/>
            <person name="Brettin T."/>
            <person name="Detter J.C."/>
            <person name="Han C."/>
            <person name="Larimer F."/>
            <person name="Land M."/>
            <person name="Hauser L."/>
            <person name="Markowitz V."/>
            <person name="Cheng J.F."/>
            <person name="Hugenholtz P."/>
            <person name="Woyke T."/>
            <person name="Wu D."/>
            <person name="Gehrich-Schroeter G."/>
            <person name="Schneider S."/>
            <person name="Pukall S.R."/>
            <person name="Klenk H.P."/>
            <person name="Eisen J.A."/>
        </authorList>
    </citation>
    <scope>NUCLEOTIDE SEQUENCE [LARGE SCALE GENOMIC DNA]</scope>
    <source>
        <strain evidence="2">DSM 15894 / CECT 5975 / LMG 20990 / XIL07</strain>
    </source>
</reference>
<dbReference type="RefSeq" id="WP_012878599.1">
    <property type="nucleotide sequence ID" value="NC_013530.1"/>
</dbReference>
<dbReference type="KEGG" id="xce:Xcel_1837"/>
<name>D1BT15_XYLCX</name>
<protein>
    <submittedName>
        <fullName evidence="1">Uncharacterized protein</fullName>
    </submittedName>
</protein>
<dbReference type="eggNOG" id="ENOG5031KIR">
    <property type="taxonomic scope" value="Bacteria"/>
</dbReference>